<evidence type="ECO:0000313" key="4">
    <source>
        <dbReference type="EMBL" id="TDU84463.1"/>
    </source>
</evidence>
<reference evidence="4 5" key="1">
    <citation type="submission" date="2019-03" db="EMBL/GenBank/DDBJ databases">
        <title>Genomic Encyclopedia of Type Strains, Phase III (KMG-III): the genomes of soil and plant-associated and newly described type strains.</title>
        <authorList>
            <person name="Whitman W."/>
        </authorList>
    </citation>
    <scope>NUCLEOTIDE SEQUENCE [LARGE SCALE GENOMIC DNA]</scope>
    <source>
        <strain evidence="4 5">VKM Ac-2575</strain>
    </source>
</reference>
<evidence type="ECO:0000256" key="1">
    <source>
        <dbReference type="ARBA" id="ARBA00022763"/>
    </source>
</evidence>
<dbReference type="OrthoDB" id="9811249at2"/>
<dbReference type="GO" id="GO:0006307">
    <property type="term" value="P:DNA alkylation repair"/>
    <property type="evidence" value="ECO:0007669"/>
    <property type="project" value="TreeGrafter"/>
</dbReference>
<dbReference type="EMBL" id="SOCE01000002">
    <property type="protein sequence ID" value="TDU84463.1"/>
    <property type="molecule type" value="Genomic_DNA"/>
</dbReference>
<accession>A0A4V3FJ07</accession>
<dbReference type="PANTHER" id="PTHR43003">
    <property type="entry name" value="DNA-3-METHYLADENINE GLYCOSYLASE"/>
    <property type="match status" value="1"/>
</dbReference>
<dbReference type="RefSeq" id="WP_133984279.1">
    <property type="nucleotide sequence ID" value="NZ_SOCE01000002.1"/>
</dbReference>
<dbReference type="InterPro" id="IPR011257">
    <property type="entry name" value="DNA_glycosylase"/>
</dbReference>
<evidence type="ECO:0000256" key="2">
    <source>
        <dbReference type="ARBA" id="ARBA00023204"/>
    </source>
</evidence>
<comment type="caution">
    <text evidence="4">The sequence shown here is derived from an EMBL/GenBank/DDBJ whole genome shotgun (WGS) entry which is preliminary data.</text>
</comment>
<dbReference type="Gene3D" id="1.10.340.30">
    <property type="entry name" value="Hypothetical protein, domain 2"/>
    <property type="match status" value="1"/>
</dbReference>
<dbReference type="InterPro" id="IPR051912">
    <property type="entry name" value="Alkylbase_DNA_Glycosylase/TA"/>
</dbReference>
<keyword evidence="1" id="KW-0227">DNA damage</keyword>
<keyword evidence="2" id="KW-0234">DNA repair</keyword>
<evidence type="ECO:0000313" key="5">
    <source>
        <dbReference type="Proteomes" id="UP000295151"/>
    </source>
</evidence>
<dbReference type="GO" id="GO:0032993">
    <property type="term" value="C:protein-DNA complex"/>
    <property type="evidence" value="ECO:0007669"/>
    <property type="project" value="TreeGrafter"/>
</dbReference>
<dbReference type="Proteomes" id="UP000295151">
    <property type="component" value="Unassembled WGS sequence"/>
</dbReference>
<gene>
    <name evidence="4" type="ORF">EV138_6934</name>
</gene>
<dbReference type="GO" id="GO:0043916">
    <property type="term" value="F:DNA-7-methylguanine glycosylase activity"/>
    <property type="evidence" value="ECO:0007669"/>
    <property type="project" value="TreeGrafter"/>
</dbReference>
<organism evidence="4 5">
    <name type="scientific">Kribbella voronezhensis</name>
    <dbReference type="NCBI Taxonomy" id="2512212"/>
    <lineage>
        <taxon>Bacteria</taxon>
        <taxon>Bacillati</taxon>
        <taxon>Actinomycetota</taxon>
        <taxon>Actinomycetes</taxon>
        <taxon>Propionibacteriales</taxon>
        <taxon>Kribbellaceae</taxon>
        <taxon>Kribbella</taxon>
    </lineage>
</organism>
<dbReference type="GO" id="GO:0006285">
    <property type="term" value="P:base-excision repair, AP site formation"/>
    <property type="evidence" value="ECO:0007669"/>
    <property type="project" value="TreeGrafter"/>
</dbReference>
<protein>
    <submittedName>
        <fullName evidence="4">DNA-3-methyladenine glycosylase II</fullName>
    </submittedName>
</protein>
<name>A0A4V3FJ07_9ACTN</name>
<dbReference type="PANTHER" id="PTHR43003:SF13">
    <property type="entry name" value="DNA-3-METHYLADENINE GLYCOSYLASE 2"/>
    <property type="match status" value="1"/>
</dbReference>
<feature type="domain" description="DNA-3-methyladenine glycosylase AlkA N-terminal" evidence="3">
    <location>
        <begin position="17"/>
        <end position="124"/>
    </location>
</feature>
<evidence type="ECO:0000259" key="3">
    <source>
        <dbReference type="SMART" id="SM01009"/>
    </source>
</evidence>
<sequence length="309" mass="33290">MSDVGSTRSFTIVPVGDFSLTESALFGFGQRMDAGEAPYDGVMRLAFCLDDYSGQVGVELRQDDTGVEAVVHGSGDLEAIERQVARVLSLDQDSRSFADVGRRDPVIGALQAAAPGLRPPLFYSPYEATVWSVLSARRPGMQMATVRAALSEAHGATFDLAGQRLAALPTPSQLLAVEAFPGIDADRLSRIHGVAQAALDGLLDVERLRALDTETAMAEAQRIKGIGPFYATLIIIRATGRTDALATNEPRLRALVRDLYQLPHDPTEAELETIAAPWRPWRTWTTVLIRAAGPRVLSPSFAPSPPART</sequence>
<dbReference type="GO" id="GO:0032131">
    <property type="term" value="F:alkylated DNA binding"/>
    <property type="evidence" value="ECO:0007669"/>
    <property type="project" value="TreeGrafter"/>
</dbReference>
<dbReference type="SMART" id="SM01009">
    <property type="entry name" value="AlkA_N"/>
    <property type="match status" value="1"/>
</dbReference>
<dbReference type="InterPro" id="IPR010316">
    <property type="entry name" value="AlkA_N"/>
</dbReference>
<proteinExistence type="predicted"/>
<dbReference type="SUPFAM" id="SSF48150">
    <property type="entry name" value="DNA-glycosylase"/>
    <property type="match status" value="1"/>
</dbReference>
<dbReference type="GO" id="GO:0005737">
    <property type="term" value="C:cytoplasm"/>
    <property type="evidence" value="ECO:0007669"/>
    <property type="project" value="TreeGrafter"/>
</dbReference>
<keyword evidence="5" id="KW-1185">Reference proteome</keyword>
<dbReference type="AlphaFoldDB" id="A0A4V3FJ07"/>
<dbReference type="GO" id="GO:0008725">
    <property type="term" value="F:DNA-3-methyladenine glycosylase activity"/>
    <property type="evidence" value="ECO:0007669"/>
    <property type="project" value="TreeGrafter"/>
</dbReference>